<accession>A0A023HAL9</accession>
<evidence type="ECO:0000256" key="1">
    <source>
        <dbReference type="ARBA" id="ARBA00023125"/>
    </source>
</evidence>
<sequence>MGDTNIVGGIVKILETPEHKTFSANISVTKFRVQFPQFRNTSVVHLTFWGNLARYVADFYKINDYILIEGYISLRTKRISSKVISKSKKIEITVFKVYPLLLS</sequence>
<dbReference type="AlphaFoldDB" id="A0A023HAL9"/>
<keyword evidence="3" id="KW-0150">Chloroplast</keyword>
<gene>
    <name evidence="3" type="primary">ycf41</name>
</gene>
<dbReference type="InterPro" id="IPR000424">
    <property type="entry name" value="Primosome_PriB/ssb"/>
</dbReference>
<name>A0A023HAL9_9STRA</name>
<dbReference type="SUPFAM" id="SSF50249">
    <property type="entry name" value="Nucleic acid-binding proteins"/>
    <property type="match status" value="1"/>
</dbReference>
<keyword evidence="1 2" id="KW-0238">DNA-binding</keyword>
<organism evidence="3">
    <name type="scientific">Didymosphenia geminata</name>
    <name type="common">rock snot</name>
    <dbReference type="NCBI Taxonomy" id="1115533"/>
    <lineage>
        <taxon>Eukaryota</taxon>
        <taxon>Sar</taxon>
        <taxon>Stramenopiles</taxon>
        <taxon>Ochrophyta</taxon>
        <taxon>Bacillariophyta</taxon>
        <taxon>Bacillariophyceae</taxon>
        <taxon>Bacillariophycidae</taxon>
        <taxon>Cymbellales</taxon>
        <taxon>Gomphonemataceae</taxon>
        <taxon>Didymosphenia</taxon>
    </lineage>
</organism>
<dbReference type="EMBL" id="KC509523">
    <property type="protein sequence ID" value="AGH28691.1"/>
    <property type="molecule type" value="Genomic_DNA"/>
</dbReference>
<proteinExistence type="predicted"/>
<protein>
    <recommendedName>
        <fullName evidence="4">Single-stranded DNA binding protein</fullName>
    </recommendedName>
</protein>
<keyword evidence="3" id="KW-0934">Plastid</keyword>
<dbReference type="InterPro" id="IPR012340">
    <property type="entry name" value="NA-bd_OB-fold"/>
</dbReference>
<evidence type="ECO:0000313" key="3">
    <source>
        <dbReference type="EMBL" id="AGH28691.1"/>
    </source>
</evidence>
<dbReference type="GO" id="GO:0003697">
    <property type="term" value="F:single-stranded DNA binding"/>
    <property type="evidence" value="ECO:0007669"/>
    <property type="project" value="InterPro"/>
</dbReference>
<dbReference type="PROSITE" id="PS50935">
    <property type="entry name" value="SSB"/>
    <property type="match status" value="1"/>
</dbReference>
<evidence type="ECO:0008006" key="4">
    <source>
        <dbReference type="Google" id="ProtNLM"/>
    </source>
</evidence>
<dbReference type="RefSeq" id="YP_009029160.1">
    <property type="nucleotide sequence ID" value="NC_024083.1"/>
</dbReference>
<geneLocation type="chloroplast" evidence="3"/>
<dbReference type="Gene3D" id="2.40.50.140">
    <property type="entry name" value="Nucleic acid-binding proteins"/>
    <property type="match status" value="1"/>
</dbReference>
<evidence type="ECO:0000256" key="2">
    <source>
        <dbReference type="PROSITE-ProRule" id="PRU00252"/>
    </source>
</evidence>
<reference evidence="3" key="1">
    <citation type="journal article" date="2014" name="Genome Biol. Evol.">
        <title>Serial gene losses and foreign DNA underlie size and sequence variation in the plastid genomes of diatoms.</title>
        <authorList>
            <person name="Ruck E.C."/>
            <person name="Nakov T."/>
            <person name="Jansen R.K."/>
            <person name="Theriot E.C."/>
            <person name="Alverson A.J."/>
        </authorList>
    </citation>
    <scope>NUCLEOTIDE SEQUENCE</scope>
    <source>
        <strain evidence="3">BCC011</strain>
    </source>
</reference>
<dbReference type="GeneID" id="19740159"/>